<dbReference type="SUPFAM" id="SSF55315">
    <property type="entry name" value="L30e-like"/>
    <property type="match status" value="1"/>
</dbReference>
<dbReference type="Gene3D" id="3.30.1330.30">
    <property type="match status" value="1"/>
</dbReference>
<comment type="caution">
    <text evidence="3">The sequence shown here is derived from an EMBL/GenBank/DDBJ whole genome shotgun (WGS) entry which is preliminary data.</text>
</comment>
<evidence type="ECO:0000313" key="4">
    <source>
        <dbReference type="Proteomes" id="UP000541426"/>
    </source>
</evidence>
<accession>A0A7W6DWE2</accession>
<dbReference type="PANTHER" id="PTHR34215:SF1">
    <property type="entry name" value="YLXR DOMAIN-CONTAINING PROTEIN"/>
    <property type="match status" value="1"/>
</dbReference>
<dbReference type="AlphaFoldDB" id="A0A7W6DWE2"/>
<reference evidence="3 4" key="1">
    <citation type="submission" date="2020-08" db="EMBL/GenBank/DDBJ databases">
        <title>Genomic Encyclopedia of Type Strains, Phase IV (KMG-IV): sequencing the most valuable type-strain genomes for metagenomic binning, comparative biology and taxonomic classification.</title>
        <authorList>
            <person name="Goeker M."/>
        </authorList>
    </citation>
    <scope>NUCLEOTIDE SEQUENCE [LARGE SCALE GENOMIC DNA]</scope>
    <source>
        <strain evidence="3 4">DSM 102235</strain>
    </source>
</reference>
<feature type="compositionally biased region" description="Basic and acidic residues" evidence="1">
    <location>
        <begin position="1"/>
        <end position="18"/>
    </location>
</feature>
<evidence type="ECO:0000313" key="3">
    <source>
        <dbReference type="EMBL" id="MBB3986504.1"/>
    </source>
</evidence>
<feature type="region of interest" description="Disordered" evidence="1">
    <location>
        <begin position="1"/>
        <end position="21"/>
    </location>
</feature>
<protein>
    <recommendedName>
        <fullName evidence="2">YlxR domain-containing protein</fullName>
    </recommendedName>
</protein>
<dbReference type="InterPro" id="IPR035931">
    <property type="entry name" value="YlxR-like_sf"/>
</dbReference>
<sequence>MTRGGSEKHNDDGPERKCLATGEVQPKSGLIRFVVSPDARVVPDLAGKLPGRGLYVSSERTALDLAAKKNLFARGAKQPVTVPEGLTDLLEQMLVKRVIDLISLARRSGDAIAGYEKVKAMLQSEEASVLIQAEDGSGRGKTKLSTPYGGRYIGWLSADELGAAFGRQTVIHAALGSGGLVPRIVEEAMRLKGFRSPSQPATTSGDRGGKSRRKG</sequence>
<dbReference type="SUPFAM" id="SSF64376">
    <property type="entry name" value="YlxR-like"/>
    <property type="match status" value="1"/>
</dbReference>
<gene>
    <name evidence="3" type="ORF">GGQ68_002843</name>
</gene>
<dbReference type="Pfam" id="PF04296">
    <property type="entry name" value="YlxR"/>
    <property type="match status" value="1"/>
</dbReference>
<dbReference type="PANTHER" id="PTHR34215">
    <property type="entry name" value="BLL0784 PROTEIN"/>
    <property type="match status" value="1"/>
</dbReference>
<evidence type="ECO:0000259" key="2">
    <source>
        <dbReference type="Pfam" id="PF04296"/>
    </source>
</evidence>
<organism evidence="3 4">
    <name type="scientific">Sagittula marina</name>
    <dbReference type="NCBI Taxonomy" id="943940"/>
    <lineage>
        <taxon>Bacteria</taxon>
        <taxon>Pseudomonadati</taxon>
        <taxon>Pseudomonadota</taxon>
        <taxon>Alphaproteobacteria</taxon>
        <taxon>Rhodobacterales</taxon>
        <taxon>Roseobacteraceae</taxon>
        <taxon>Sagittula</taxon>
    </lineage>
</organism>
<name>A0A7W6DWE2_9RHOB</name>
<dbReference type="InterPro" id="IPR007393">
    <property type="entry name" value="YlxR_dom"/>
</dbReference>
<proteinExistence type="predicted"/>
<dbReference type="NCBIfam" id="NF006622">
    <property type="entry name" value="PRK09190.1"/>
    <property type="match status" value="1"/>
</dbReference>
<dbReference type="InterPro" id="IPR037465">
    <property type="entry name" value="YlxR"/>
</dbReference>
<dbReference type="RefSeq" id="WP_183966932.1">
    <property type="nucleotide sequence ID" value="NZ_BAABBZ010000002.1"/>
</dbReference>
<dbReference type="Gene3D" id="3.30.1230.10">
    <property type="entry name" value="YlxR-like"/>
    <property type="match status" value="1"/>
</dbReference>
<dbReference type="CDD" id="cd00279">
    <property type="entry name" value="YlxR"/>
    <property type="match status" value="1"/>
</dbReference>
<feature type="region of interest" description="Disordered" evidence="1">
    <location>
        <begin position="192"/>
        <end position="215"/>
    </location>
</feature>
<dbReference type="Proteomes" id="UP000541426">
    <property type="component" value="Unassembled WGS sequence"/>
</dbReference>
<dbReference type="InterPro" id="IPR029064">
    <property type="entry name" value="Ribosomal_eL30-like_sf"/>
</dbReference>
<evidence type="ECO:0000256" key="1">
    <source>
        <dbReference type="SAM" id="MobiDB-lite"/>
    </source>
</evidence>
<feature type="domain" description="YlxR" evidence="2">
    <location>
        <begin position="16"/>
        <end position="91"/>
    </location>
</feature>
<keyword evidence="4" id="KW-1185">Reference proteome</keyword>
<dbReference type="EMBL" id="JACIEJ010000006">
    <property type="protein sequence ID" value="MBB3986504.1"/>
    <property type="molecule type" value="Genomic_DNA"/>
</dbReference>